<protein>
    <submittedName>
        <fullName evidence="1">Uncharacterized protein</fullName>
    </submittedName>
</protein>
<dbReference type="AlphaFoldDB" id="A0A2N9HTZ8"/>
<sequence length="77" mass="8930">MKSSAERINIAASTQKLDVDNRISLRYYYRIADNILKQTILSGKVNLNEDEDDIWVSSASGCLKEIIVMKSYWRAMW</sequence>
<dbReference type="Gene3D" id="1.20.58.80">
    <property type="entry name" value="Phosphotransferase system, lactose/cellobiose-type IIA subunit"/>
    <property type="match status" value="1"/>
</dbReference>
<reference evidence="1" key="1">
    <citation type="submission" date="2018-02" db="EMBL/GenBank/DDBJ databases">
        <authorList>
            <person name="Cohen D.B."/>
            <person name="Kent A.D."/>
        </authorList>
    </citation>
    <scope>NUCLEOTIDE SEQUENCE</scope>
</reference>
<dbReference type="EMBL" id="OIVN01004446">
    <property type="protein sequence ID" value="SPD17496.1"/>
    <property type="molecule type" value="Genomic_DNA"/>
</dbReference>
<proteinExistence type="predicted"/>
<evidence type="ECO:0000313" key="1">
    <source>
        <dbReference type="EMBL" id="SPD17496.1"/>
    </source>
</evidence>
<organism evidence="1">
    <name type="scientific">Fagus sylvatica</name>
    <name type="common">Beechnut</name>
    <dbReference type="NCBI Taxonomy" id="28930"/>
    <lineage>
        <taxon>Eukaryota</taxon>
        <taxon>Viridiplantae</taxon>
        <taxon>Streptophyta</taxon>
        <taxon>Embryophyta</taxon>
        <taxon>Tracheophyta</taxon>
        <taxon>Spermatophyta</taxon>
        <taxon>Magnoliopsida</taxon>
        <taxon>eudicotyledons</taxon>
        <taxon>Gunneridae</taxon>
        <taxon>Pentapetalae</taxon>
        <taxon>rosids</taxon>
        <taxon>fabids</taxon>
        <taxon>Fagales</taxon>
        <taxon>Fagaceae</taxon>
        <taxon>Fagus</taxon>
    </lineage>
</organism>
<accession>A0A2N9HTZ8</accession>
<name>A0A2N9HTZ8_FAGSY</name>
<gene>
    <name evidence="1" type="ORF">FSB_LOCUS45378</name>
</gene>